<proteinExistence type="predicted"/>
<keyword evidence="2" id="KW-1185">Reference proteome</keyword>
<dbReference type="GeneID" id="5043575"/>
<dbReference type="AlphaFoldDB" id="A0E526"/>
<dbReference type="Gene3D" id="3.30.530.20">
    <property type="match status" value="1"/>
</dbReference>
<dbReference type="InterPro" id="IPR023393">
    <property type="entry name" value="START-like_dom_sf"/>
</dbReference>
<accession>A0E526</accession>
<dbReference type="InParanoid" id="A0E526"/>
<name>A0E526_PARTE</name>
<dbReference type="PANTHER" id="PTHR34560:SF1">
    <property type="entry name" value="START DOMAIN-CONTAINING PROTEIN"/>
    <property type="match status" value="1"/>
</dbReference>
<dbReference type="EMBL" id="CT868659">
    <property type="protein sequence ID" value="CAK90393.1"/>
    <property type="molecule type" value="Genomic_DNA"/>
</dbReference>
<dbReference type="OrthoDB" id="360784at2759"/>
<evidence type="ECO:0008006" key="3">
    <source>
        <dbReference type="Google" id="ProtNLM"/>
    </source>
</evidence>
<evidence type="ECO:0000313" key="2">
    <source>
        <dbReference type="Proteomes" id="UP000000600"/>
    </source>
</evidence>
<organism evidence="1 2">
    <name type="scientific">Paramecium tetraurelia</name>
    <dbReference type="NCBI Taxonomy" id="5888"/>
    <lineage>
        <taxon>Eukaryota</taxon>
        <taxon>Sar</taxon>
        <taxon>Alveolata</taxon>
        <taxon>Ciliophora</taxon>
        <taxon>Intramacronucleata</taxon>
        <taxon>Oligohymenophorea</taxon>
        <taxon>Peniculida</taxon>
        <taxon>Parameciidae</taxon>
        <taxon>Paramecium</taxon>
    </lineage>
</organism>
<protein>
    <recommendedName>
        <fullName evidence="3">START domain-containing protein</fullName>
    </recommendedName>
</protein>
<dbReference type="RefSeq" id="XP_001457790.1">
    <property type="nucleotide sequence ID" value="XM_001457753.1"/>
</dbReference>
<dbReference type="SUPFAM" id="SSF55961">
    <property type="entry name" value="Bet v1-like"/>
    <property type="match status" value="1"/>
</dbReference>
<dbReference type="KEGG" id="ptm:GSPATT00023570001"/>
<dbReference type="PANTHER" id="PTHR34560">
    <property type="entry name" value="POLYKETIDE CYCLASE/DEHYDRASE/LIPID TRANSPORT SUPERFAMILY PROTEIN"/>
    <property type="match status" value="1"/>
</dbReference>
<dbReference type="Proteomes" id="UP000000600">
    <property type="component" value="Unassembled WGS sequence"/>
</dbReference>
<dbReference type="OMA" id="IKAVNNC"/>
<reference evidence="1 2" key="1">
    <citation type="journal article" date="2006" name="Nature">
        <title>Global trends of whole-genome duplications revealed by the ciliate Paramecium tetraurelia.</title>
        <authorList>
            <consortium name="Genoscope"/>
            <person name="Aury J.-M."/>
            <person name="Jaillon O."/>
            <person name="Duret L."/>
            <person name="Noel B."/>
            <person name="Jubin C."/>
            <person name="Porcel B.M."/>
            <person name="Segurens B."/>
            <person name="Daubin V."/>
            <person name="Anthouard V."/>
            <person name="Aiach N."/>
            <person name="Arnaiz O."/>
            <person name="Billaut A."/>
            <person name="Beisson J."/>
            <person name="Blanc I."/>
            <person name="Bouhouche K."/>
            <person name="Camara F."/>
            <person name="Duharcourt S."/>
            <person name="Guigo R."/>
            <person name="Gogendeau D."/>
            <person name="Katinka M."/>
            <person name="Keller A.-M."/>
            <person name="Kissmehl R."/>
            <person name="Klotz C."/>
            <person name="Koll F."/>
            <person name="Le Moue A."/>
            <person name="Lepere C."/>
            <person name="Malinsky S."/>
            <person name="Nowacki M."/>
            <person name="Nowak J.K."/>
            <person name="Plattner H."/>
            <person name="Poulain J."/>
            <person name="Ruiz F."/>
            <person name="Serrano V."/>
            <person name="Zagulski M."/>
            <person name="Dessen P."/>
            <person name="Betermier M."/>
            <person name="Weissenbach J."/>
            <person name="Scarpelli C."/>
            <person name="Schachter V."/>
            <person name="Sperling L."/>
            <person name="Meyer E."/>
            <person name="Cohen J."/>
            <person name="Wincker P."/>
        </authorList>
    </citation>
    <scope>NUCLEOTIDE SEQUENCE [LARGE SCALE GENOMIC DNA]</scope>
    <source>
        <strain evidence="1 2">Stock d4-2</strain>
    </source>
</reference>
<evidence type="ECO:0000313" key="1">
    <source>
        <dbReference type="EMBL" id="CAK90393.1"/>
    </source>
</evidence>
<dbReference type="CDD" id="cd08877">
    <property type="entry name" value="START_2"/>
    <property type="match status" value="1"/>
</dbReference>
<dbReference type="HOGENOM" id="CLU_501068_0_0_1"/>
<gene>
    <name evidence="1" type="ORF">GSPATT00023570001</name>
</gene>
<sequence>MIQLQYQVNVQKPTVRICFKYSYDKDYRYFLNQIYSSFIFKIIVPQLIHLNISNLIISLYQMKCFLSKLQILGMVILTDHLKSQQFNSQNNQKGRIYNKLQKMSNKNNYFANDFQCNLFNRLTYKELKSDLSKFMHDINEYYSNKQDFYEAFQIYVLAREKLMGTKSINQEELTDLIQQLDNNEGMIKFYDFYRDQNFPPKPQALKNLLTHFQREKTKFQELLSPQNENKQTIIFVSAQETNFQQTENQQILSEIQLGPCCQELYNMVLNYDNDSMLDKAYKTIQLIDKTQLSLDQITRLSVIENSYEFMIKNLMELDSNGWTLDKSSHGISVSYKFPPKSSTVSLLMEAEVEADCAKLMSLITEVELFSEYVPFCNYATTIKLLSKTQKVCVSQLYFPVISNRETVFFGQGIDRLEENGTIVFLCKSIDQDQQFLDYYDLQLHKSKNVRLQLNYYIFQITPITKTKCKIKAVNNCDPQLSLVPTWLVALIARKFAFQLIEKIVKYTKNFEKYPWYKKTQENPEFYQWLQNKIDNYFAQQFNSK</sequence>